<dbReference type="CDD" id="cd06225">
    <property type="entry name" value="HAMP"/>
    <property type="match status" value="1"/>
</dbReference>
<dbReference type="InterPro" id="IPR004090">
    <property type="entry name" value="Chemotax_Me-accpt_rcpt"/>
</dbReference>
<comment type="similarity">
    <text evidence="6">Belongs to the methyl-accepting chemotaxis (MCP) protein family.</text>
</comment>
<keyword evidence="3" id="KW-1133">Transmembrane helix</keyword>
<dbReference type="GO" id="GO:0016020">
    <property type="term" value="C:membrane"/>
    <property type="evidence" value="ECO:0007669"/>
    <property type="project" value="UniProtKB-SubCell"/>
</dbReference>
<dbReference type="PANTHER" id="PTHR32089">
    <property type="entry name" value="METHYL-ACCEPTING CHEMOTAXIS PROTEIN MCPB"/>
    <property type="match status" value="1"/>
</dbReference>
<dbReference type="EMBL" id="LAZR01009198">
    <property type="protein sequence ID" value="KKM74078.1"/>
    <property type="molecule type" value="Genomic_DNA"/>
</dbReference>
<evidence type="ECO:0000256" key="3">
    <source>
        <dbReference type="ARBA" id="ARBA00022989"/>
    </source>
</evidence>
<evidence type="ECO:0000256" key="4">
    <source>
        <dbReference type="ARBA" id="ARBA00023136"/>
    </source>
</evidence>
<dbReference type="AlphaFoldDB" id="A0A0F9JWH1"/>
<protein>
    <recommendedName>
        <fullName evidence="10">Methyl-accepting chemotaxis protein</fullName>
    </recommendedName>
</protein>
<dbReference type="GO" id="GO:0004888">
    <property type="term" value="F:transmembrane signaling receptor activity"/>
    <property type="evidence" value="ECO:0007669"/>
    <property type="project" value="InterPro"/>
</dbReference>
<keyword evidence="2" id="KW-0812">Transmembrane</keyword>
<dbReference type="PROSITE" id="PS50885">
    <property type="entry name" value="HAMP"/>
    <property type="match status" value="1"/>
</dbReference>
<accession>A0A0F9JWH1</accession>
<dbReference type="Pfam" id="PF00672">
    <property type="entry name" value="HAMP"/>
    <property type="match status" value="1"/>
</dbReference>
<dbReference type="SMART" id="SM00283">
    <property type="entry name" value="MA"/>
    <property type="match status" value="1"/>
</dbReference>
<dbReference type="PRINTS" id="PR00260">
    <property type="entry name" value="CHEMTRNSDUCR"/>
</dbReference>
<dbReference type="GO" id="GO:0006935">
    <property type="term" value="P:chemotaxis"/>
    <property type="evidence" value="ECO:0007669"/>
    <property type="project" value="InterPro"/>
</dbReference>
<sequence length="422" mass="45441">TMANLEGQIETFKTAQTPGASDTLAEIERQYNADEITMGEFLAKRDTVMQSGFEKTLDEKFTSFQDSADRRTYEEKFIGDNPGYLEAFKAGKLTDDINGLINRINEISSGDGDLTARVAVNSKDEFGLLAIAFNGFVEKLQQIIKQSLTQVQGLNLSTVQLAESSVKSKTINHQLREATESIVVAISEMASANLEMANVATNSAAEAEKTSELSKKGMTVVSHSNEKIALLIKDMNSVLNCSDELKANADSIVSVLSVISSVAEQTNLLALNAAIEAARAGEHGRGFAVVADEVRTLANRTQQSTNDINKIIGALQASVIQSAKAINQGKKNVDETAVTFEEAGNVFVEIQTSSDRVNDMAIQTAAATEEQSFVAEEISRNIHGLSEQTENANNLVLKGDELSQQVSVSSEGLASLMGRFKV</sequence>
<evidence type="ECO:0000313" key="9">
    <source>
        <dbReference type="EMBL" id="KKM74078.1"/>
    </source>
</evidence>
<evidence type="ECO:0000256" key="5">
    <source>
        <dbReference type="ARBA" id="ARBA00023224"/>
    </source>
</evidence>
<evidence type="ECO:0000256" key="2">
    <source>
        <dbReference type="ARBA" id="ARBA00022692"/>
    </source>
</evidence>
<name>A0A0F9JWH1_9ZZZZ</name>
<feature type="domain" description="HAMP" evidence="8">
    <location>
        <begin position="91"/>
        <end position="145"/>
    </location>
</feature>
<dbReference type="PANTHER" id="PTHR32089:SF119">
    <property type="entry name" value="METHYL-ACCEPTING CHEMOTAXIS PROTEIN CTPL"/>
    <property type="match status" value="1"/>
</dbReference>
<evidence type="ECO:0000256" key="1">
    <source>
        <dbReference type="ARBA" id="ARBA00004141"/>
    </source>
</evidence>
<feature type="non-terminal residue" evidence="9">
    <location>
        <position position="1"/>
    </location>
</feature>
<dbReference type="InterPro" id="IPR003660">
    <property type="entry name" value="HAMP_dom"/>
</dbReference>
<dbReference type="SMART" id="SM00304">
    <property type="entry name" value="HAMP"/>
    <property type="match status" value="1"/>
</dbReference>
<reference evidence="9" key="1">
    <citation type="journal article" date="2015" name="Nature">
        <title>Complex archaea that bridge the gap between prokaryotes and eukaryotes.</title>
        <authorList>
            <person name="Spang A."/>
            <person name="Saw J.H."/>
            <person name="Jorgensen S.L."/>
            <person name="Zaremba-Niedzwiedzka K."/>
            <person name="Martijn J."/>
            <person name="Lind A.E."/>
            <person name="van Eijk R."/>
            <person name="Schleper C."/>
            <person name="Guy L."/>
            <person name="Ettema T.J."/>
        </authorList>
    </citation>
    <scope>NUCLEOTIDE SEQUENCE</scope>
</reference>
<evidence type="ECO:0000259" key="7">
    <source>
        <dbReference type="PROSITE" id="PS50111"/>
    </source>
</evidence>
<evidence type="ECO:0008006" key="10">
    <source>
        <dbReference type="Google" id="ProtNLM"/>
    </source>
</evidence>
<dbReference type="FunFam" id="1.10.287.950:FF:000001">
    <property type="entry name" value="Methyl-accepting chemotaxis sensory transducer"/>
    <property type="match status" value="1"/>
</dbReference>
<dbReference type="Gene3D" id="1.10.287.950">
    <property type="entry name" value="Methyl-accepting chemotaxis protein"/>
    <property type="match status" value="1"/>
</dbReference>
<evidence type="ECO:0000259" key="8">
    <source>
        <dbReference type="PROSITE" id="PS50885"/>
    </source>
</evidence>
<feature type="domain" description="Methyl-accepting transducer" evidence="7">
    <location>
        <begin position="150"/>
        <end position="386"/>
    </location>
</feature>
<gene>
    <name evidence="9" type="ORF">LCGC14_1403970</name>
</gene>
<comment type="caution">
    <text evidence="9">The sequence shown here is derived from an EMBL/GenBank/DDBJ whole genome shotgun (WGS) entry which is preliminary data.</text>
</comment>
<dbReference type="SUPFAM" id="SSF58104">
    <property type="entry name" value="Methyl-accepting chemotaxis protein (MCP) signaling domain"/>
    <property type="match status" value="1"/>
</dbReference>
<organism evidence="9">
    <name type="scientific">marine sediment metagenome</name>
    <dbReference type="NCBI Taxonomy" id="412755"/>
    <lineage>
        <taxon>unclassified sequences</taxon>
        <taxon>metagenomes</taxon>
        <taxon>ecological metagenomes</taxon>
    </lineage>
</organism>
<evidence type="ECO:0000256" key="6">
    <source>
        <dbReference type="ARBA" id="ARBA00029447"/>
    </source>
</evidence>
<dbReference type="PROSITE" id="PS50111">
    <property type="entry name" value="CHEMOTAXIS_TRANSDUC_2"/>
    <property type="match status" value="1"/>
</dbReference>
<comment type="subcellular location">
    <subcellularLocation>
        <location evidence="1">Membrane</location>
        <topology evidence="1">Multi-pass membrane protein</topology>
    </subcellularLocation>
</comment>
<keyword evidence="5" id="KW-0807">Transducer</keyword>
<keyword evidence="4" id="KW-0472">Membrane</keyword>
<dbReference type="Pfam" id="PF00015">
    <property type="entry name" value="MCPsignal"/>
    <property type="match status" value="1"/>
</dbReference>
<dbReference type="GO" id="GO:0007165">
    <property type="term" value="P:signal transduction"/>
    <property type="evidence" value="ECO:0007669"/>
    <property type="project" value="UniProtKB-KW"/>
</dbReference>
<dbReference type="InterPro" id="IPR004089">
    <property type="entry name" value="MCPsignal_dom"/>
</dbReference>
<proteinExistence type="inferred from homology"/>